<protein>
    <submittedName>
        <fullName evidence="3">Uncharacterized protein LOC111100368</fullName>
    </submittedName>
</protein>
<name>A0A8B8A8R4_CRAVI</name>
<evidence type="ECO:0000313" key="2">
    <source>
        <dbReference type="Proteomes" id="UP000694844"/>
    </source>
</evidence>
<feature type="signal peptide" evidence="1">
    <location>
        <begin position="1"/>
        <end position="23"/>
    </location>
</feature>
<sequence>MNIFAYFAFIACCVFSLISCVLAVNIWDRASLVCANVNGHQIIDEDSSRDLYVDSACSSGEVVWRMTKSVVTLRFRRPSPFTVCLSSKAPVGFEKFGVYNLSLGNMFVGSPNIETEVCLNSLGNTLDVNLLSLRKYFVMNAYFKVICLS</sequence>
<dbReference type="OrthoDB" id="6116726at2759"/>
<dbReference type="RefSeq" id="XP_022287852.1">
    <property type="nucleotide sequence ID" value="XM_022432144.1"/>
</dbReference>
<dbReference type="Proteomes" id="UP000694844">
    <property type="component" value="Chromosome 6"/>
</dbReference>
<proteinExistence type="predicted"/>
<accession>A0A8B8A8R4</accession>
<feature type="chain" id="PRO_5034990389" evidence="1">
    <location>
        <begin position="24"/>
        <end position="149"/>
    </location>
</feature>
<keyword evidence="1" id="KW-0732">Signal</keyword>
<dbReference type="AlphaFoldDB" id="A0A8B8A8R4"/>
<dbReference type="KEGG" id="cvn:111100368"/>
<keyword evidence="2" id="KW-1185">Reference proteome</keyword>
<gene>
    <name evidence="3" type="primary">LOC111100368</name>
</gene>
<evidence type="ECO:0000313" key="3">
    <source>
        <dbReference type="RefSeq" id="XP_022287852.1"/>
    </source>
</evidence>
<reference evidence="3" key="1">
    <citation type="submission" date="2025-08" db="UniProtKB">
        <authorList>
            <consortium name="RefSeq"/>
        </authorList>
    </citation>
    <scope>IDENTIFICATION</scope>
    <source>
        <tissue evidence="3">Whole sample</tissue>
    </source>
</reference>
<dbReference type="GeneID" id="111100368"/>
<organism evidence="2 3">
    <name type="scientific">Crassostrea virginica</name>
    <name type="common">Eastern oyster</name>
    <dbReference type="NCBI Taxonomy" id="6565"/>
    <lineage>
        <taxon>Eukaryota</taxon>
        <taxon>Metazoa</taxon>
        <taxon>Spiralia</taxon>
        <taxon>Lophotrochozoa</taxon>
        <taxon>Mollusca</taxon>
        <taxon>Bivalvia</taxon>
        <taxon>Autobranchia</taxon>
        <taxon>Pteriomorphia</taxon>
        <taxon>Ostreida</taxon>
        <taxon>Ostreoidea</taxon>
        <taxon>Ostreidae</taxon>
        <taxon>Crassostrea</taxon>
    </lineage>
</organism>
<evidence type="ECO:0000256" key="1">
    <source>
        <dbReference type="SAM" id="SignalP"/>
    </source>
</evidence>